<dbReference type="Proteomes" id="UP000321721">
    <property type="component" value="Unassembled WGS sequence"/>
</dbReference>
<evidence type="ECO:0000313" key="3">
    <source>
        <dbReference type="Proteomes" id="UP000321721"/>
    </source>
</evidence>
<keyword evidence="3" id="KW-1185">Reference proteome</keyword>
<feature type="transmembrane region" description="Helical" evidence="1">
    <location>
        <begin position="54"/>
        <end position="74"/>
    </location>
</feature>
<dbReference type="RefSeq" id="WP_147098450.1">
    <property type="nucleotide sequence ID" value="NZ_VOOS01000001.1"/>
</dbReference>
<proteinExistence type="predicted"/>
<dbReference type="EMBL" id="VOOS01000001">
    <property type="protein sequence ID" value="TXB67161.1"/>
    <property type="molecule type" value="Genomic_DNA"/>
</dbReference>
<protein>
    <submittedName>
        <fullName evidence="2">DUF4199 domain-containing protein</fullName>
    </submittedName>
</protein>
<dbReference type="Pfam" id="PF13858">
    <property type="entry name" value="DUF4199"/>
    <property type="match status" value="1"/>
</dbReference>
<keyword evidence="1" id="KW-0812">Transmembrane</keyword>
<evidence type="ECO:0000313" key="2">
    <source>
        <dbReference type="EMBL" id="TXB67161.1"/>
    </source>
</evidence>
<comment type="caution">
    <text evidence="2">The sequence shown here is derived from an EMBL/GenBank/DDBJ whole genome shotgun (WGS) entry which is preliminary data.</text>
</comment>
<sequence>MKTNKNYSFITFAHLQHKNMEKYSTTLKYGLYGAALSFVVLVLLLVSGNSPWSSASWMGAWIPGVTAYFVLKLNKEENPDAVNSFYQVFKQSMQVIFFQALFFTIMAVLFSTFLNTGALEMYKAEMLANEESVKLILGEEGVEMLNKELNNATFFTLSFSDFINKLIGGTIVSLILAGIFKKNKPIFENE</sequence>
<feature type="transmembrane region" description="Helical" evidence="1">
    <location>
        <begin position="29"/>
        <end position="48"/>
    </location>
</feature>
<keyword evidence="1" id="KW-1133">Transmembrane helix</keyword>
<evidence type="ECO:0000256" key="1">
    <source>
        <dbReference type="SAM" id="Phobius"/>
    </source>
</evidence>
<dbReference type="InterPro" id="IPR025250">
    <property type="entry name" value="DUF4199"/>
</dbReference>
<feature type="transmembrane region" description="Helical" evidence="1">
    <location>
        <begin position="162"/>
        <end position="180"/>
    </location>
</feature>
<dbReference type="AlphaFoldDB" id="A0A5C6RY26"/>
<accession>A0A5C6RY26</accession>
<name>A0A5C6RY26_9FLAO</name>
<feature type="transmembrane region" description="Helical" evidence="1">
    <location>
        <begin position="95"/>
        <end position="114"/>
    </location>
</feature>
<keyword evidence="1" id="KW-0472">Membrane</keyword>
<gene>
    <name evidence="2" type="ORF">FRY74_02955</name>
</gene>
<organism evidence="2 3">
    <name type="scientific">Vicingus serpentipes</name>
    <dbReference type="NCBI Taxonomy" id="1926625"/>
    <lineage>
        <taxon>Bacteria</taxon>
        <taxon>Pseudomonadati</taxon>
        <taxon>Bacteroidota</taxon>
        <taxon>Flavobacteriia</taxon>
        <taxon>Flavobacteriales</taxon>
        <taxon>Vicingaceae</taxon>
        <taxon>Vicingus</taxon>
    </lineage>
</organism>
<reference evidence="2 3" key="1">
    <citation type="submission" date="2019-08" db="EMBL/GenBank/DDBJ databases">
        <title>Genome of Vicingus serpentipes NCIMB 15042.</title>
        <authorList>
            <person name="Bowman J.P."/>
        </authorList>
    </citation>
    <scope>NUCLEOTIDE SEQUENCE [LARGE SCALE GENOMIC DNA]</scope>
    <source>
        <strain evidence="2 3">NCIMB 15042</strain>
    </source>
</reference>